<comment type="subcellular location">
    <subcellularLocation>
        <location evidence="5">Cytoplasm</location>
    </subcellularLocation>
</comment>
<keyword evidence="2 5" id="KW-0690">Ribosome biogenesis</keyword>
<dbReference type="EC" id="3.1.-.-" evidence="5"/>
<dbReference type="InterPro" id="IPR006641">
    <property type="entry name" value="YqgF/RNaseH-like_dom"/>
</dbReference>
<keyword evidence="1 5" id="KW-0963">Cytoplasm</keyword>
<dbReference type="Proteomes" id="UP000184196">
    <property type="component" value="Unassembled WGS sequence"/>
</dbReference>
<evidence type="ECO:0000256" key="1">
    <source>
        <dbReference type="ARBA" id="ARBA00022490"/>
    </source>
</evidence>
<proteinExistence type="inferred from homology"/>
<evidence type="ECO:0000256" key="3">
    <source>
        <dbReference type="ARBA" id="ARBA00022722"/>
    </source>
</evidence>
<dbReference type="CDD" id="cd16964">
    <property type="entry name" value="YqgF"/>
    <property type="match status" value="1"/>
</dbReference>
<keyword evidence="8" id="KW-1185">Reference proteome</keyword>
<dbReference type="SUPFAM" id="SSF53098">
    <property type="entry name" value="Ribonuclease H-like"/>
    <property type="match status" value="1"/>
</dbReference>
<keyword evidence="4 5" id="KW-0378">Hydrolase</keyword>
<protein>
    <recommendedName>
        <fullName evidence="5">Putative pre-16S rRNA nuclease</fullName>
        <ecNumber evidence="5">3.1.-.-</ecNumber>
    </recommendedName>
</protein>
<dbReference type="PANTHER" id="PTHR33317">
    <property type="entry name" value="POLYNUCLEOTIDYL TRANSFERASE, RIBONUCLEASE H-LIKE SUPERFAMILY PROTEIN"/>
    <property type="match status" value="1"/>
</dbReference>
<dbReference type="Gene3D" id="3.30.420.140">
    <property type="entry name" value="YqgF/RNase H-like domain"/>
    <property type="match status" value="1"/>
</dbReference>
<accession>A0A1M4Y918</accession>
<dbReference type="Pfam" id="PF03652">
    <property type="entry name" value="RuvX"/>
    <property type="match status" value="1"/>
</dbReference>
<dbReference type="InterPro" id="IPR012337">
    <property type="entry name" value="RNaseH-like_sf"/>
</dbReference>
<dbReference type="InterPro" id="IPR037027">
    <property type="entry name" value="YqgF/RNaseH-like_dom_sf"/>
</dbReference>
<dbReference type="RefSeq" id="WP_027357245.1">
    <property type="nucleotide sequence ID" value="NZ_FQUW01000013.1"/>
</dbReference>
<evidence type="ECO:0000259" key="6">
    <source>
        <dbReference type="SMART" id="SM00732"/>
    </source>
</evidence>
<dbReference type="GO" id="GO:0005829">
    <property type="term" value="C:cytosol"/>
    <property type="evidence" value="ECO:0007669"/>
    <property type="project" value="TreeGrafter"/>
</dbReference>
<evidence type="ECO:0000313" key="7">
    <source>
        <dbReference type="EMBL" id="SHF02274.1"/>
    </source>
</evidence>
<dbReference type="NCBIfam" id="TIGR00250">
    <property type="entry name" value="RNAse_H_YqgF"/>
    <property type="match status" value="1"/>
</dbReference>
<keyword evidence="3 5" id="KW-0540">Nuclease</keyword>
<dbReference type="OrthoDB" id="9796140at2"/>
<gene>
    <name evidence="7" type="ORF">SAMN02745218_01289</name>
</gene>
<dbReference type="GO" id="GO:0000967">
    <property type="term" value="P:rRNA 5'-end processing"/>
    <property type="evidence" value="ECO:0007669"/>
    <property type="project" value="UniProtKB-UniRule"/>
</dbReference>
<dbReference type="GO" id="GO:0016788">
    <property type="term" value="F:hydrolase activity, acting on ester bonds"/>
    <property type="evidence" value="ECO:0007669"/>
    <property type="project" value="UniProtKB-UniRule"/>
</dbReference>
<evidence type="ECO:0000256" key="4">
    <source>
        <dbReference type="ARBA" id="ARBA00022801"/>
    </source>
</evidence>
<evidence type="ECO:0000256" key="2">
    <source>
        <dbReference type="ARBA" id="ARBA00022517"/>
    </source>
</evidence>
<dbReference type="SMART" id="SM00732">
    <property type="entry name" value="YqgFc"/>
    <property type="match status" value="1"/>
</dbReference>
<dbReference type="AlphaFoldDB" id="A0A1M4Y918"/>
<evidence type="ECO:0000256" key="5">
    <source>
        <dbReference type="HAMAP-Rule" id="MF_00651"/>
    </source>
</evidence>
<organism evidence="7 8">
    <name type="scientific">Desulfofundulus australicus DSM 11792</name>
    <dbReference type="NCBI Taxonomy" id="1121425"/>
    <lineage>
        <taxon>Bacteria</taxon>
        <taxon>Bacillati</taxon>
        <taxon>Bacillota</taxon>
        <taxon>Clostridia</taxon>
        <taxon>Eubacteriales</taxon>
        <taxon>Peptococcaceae</taxon>
        <taxon>Desulfofundulus</taxon>
    </lineage>
</organism>
<dbReference type="GO" id="GO:0004518">
    <property type="term" value="F:nuclease activity"/>
    <property type="evidence" value="ECO:0007669"/>
    <property type="project" value="UniProtKB-KW"/>
</dbReference>
<dbReference type="PANTHER" id="PTHR33317:SF4">
    <property type="entry name" value="POLYNUCLEOTIDYL TRANSFERASE, RIBONUCLEASE H-LIKE SUPERFAMILY PROTEIN"/>
    <property type="match status" value="1"/>
</dbReference>
<comment type="function">
    <text evidence="5">Could be a nuclease involved in processing of the 5'-end of pre-16S rRNA.</text>
</comment>
<evidence type="ECO:0000313" key="8">
    <source>
        <dbReference type="Proteomes" id="UP000184196"/>
    </source>
</evidence>
<dbReference type="EMBL" id="FQUW01000013">
    <property type="protein sequence ID" value="SHF02274.1"/>
    <property type="molecule type" value="Genomic_DNA"/>
</dbReference>
<name>A0A1M4Y918_9FIRM</name>
<dbReference type="InterPro" id="IPR005227">
    <property type="entry name" value="YqgF"/>
</dbReference>
<comment type="similarity">
    <text evidence="5">Belongs to the YqgF HJR family.</text>
</comment>
<feature type="domain" description="YqgF/RNase H-like" evidence="6">
    <location>
        <begin position="1"/>
        <end position="102"/>
    </location>
</feature>
<sequence>MRIMGLDVGEKRIGVAVSDPLGWTAQGIGVIRGDQPRAQIMEQLKKLVQEYRVERIVVGLPRNMNGTLGKQGQRVLDFAREIGAELELPVETWDERLSTASAEKVLLSADLSRARRRKIIDKMAAVIILQSYLDSRFRS</sequence>
<reference evidence="8" key="1">
    <citation type="submission" date="2016-11" db="EMBL/GenBank/DDBJ databases">
        <authorList>
            <person name="Varghese N."/>
            <person name="Submissions S."/>
        </authorList>
    </citation>
    <scope>NUCLEOTIDE SEQUENCE [LARGE SCALE GENOMIC DNA]</scope>
    <source>
        <strain evidence="8">DSM 11792</strain>
    </source>
</reference>
<dbReference type="HAMAP" id="MF_00651">
    <property type="entry name" value="Nuclease_YqgF"/>
    <property type="match status" value="1"/>
</dbReference>